<keyword evidence="4" id="KW-0547">Nucleotide-binding</keyword>
<dbReference type="InterPro" id="IPR011009">
    <property type="entry name" value="Kinase-like_dom_sf"/>
</dbReference>
<feature type="compositionally biased region" description="Basic and acidic residues" evidence="9">
    <location>
        <begin position="142"/>
        <end position="156"/>
    </location>
</feature>
<dbReference type="PANTHER" id="PTHR44899:SF7">
    <property type="entry name" value="NIMA-RELATED KINASE"/>
    <property type="match status" value="1"/>
</dbReference>
<dbReference type="InterPro" id="IPR051131">
    <property type="entry name" value="NEK_Ser/Thr_kinase_NIMA"/>
</dbReference>
<feature type="region of interest" description="Disordered" evidence="9">
    <location>
        <begin position="137"/>
        <end position="156"/>
    </location>
</feature>
<evidence type="ECO:0000256" key="6">
    <source>
        <dbReference type="ARBA" id="ARBA00022840"/>
    </source>
</evidence>
<accession>A0AA35TJ84</accession>
<evidence type="ECO:0000256" key="5">
    <source>
        <dbReference type="ARBA" id="ARBA00022777"/>
    </source>
</evidence>
<feature type="domain" description="Protein kinase" evidence="10">
    <location>
        <begin position="1"/>
        <end position="90"/>
    </location>
</feature>
<sequence>MSPELFSDQPYNHKSDIWALGCCVYEMATLKHPFSAHNINALMVKIVKGQKAPELPQQFSPDLSGLVQGMLSRDAALRPSVHQLLRKEYIRTHIKMFLDTAASRKRRKKVRPQQEEKGACDPRSEVVGIVSSSSSLEEEMCEERGGEGGRSKVAGREEEESFTLLDSTLHCESTPDDGREVCGVGNAALRPGRLRERIAALRRECETGLGKELVTTALSSLNMLDPENDPDMKLLLPVLGSVAHEQYGPKLRQLWLCEDALMDH</sequence>
<comment type="catalytic activity">
    <reaction evidence="7">
        <text>L-threonyl-[protein] + ATP = O-phospho-L-threonyl-[protein] + ADP + H(+)</text>
        <dbReference type="Rhea" id="RHEA:46608"/>
        <dbReference type="Rhea" id="RHEA-COMP:11060"/>
        <dbReference type="Rhea" id="RHEA-COMP:11605"/>
        <dbReference type="ChEBI" id="CHEBI:15378"/>
        <dbReference type="ChEBI" id="CHEBI:30013"/>
        <dbReference type="ChEBI" id="CHEBI:30616"/>
        <dbReference type="ChEBI" id="CHEBI:61977"/>
        <dbReference type="ChEBI" id="CHEBI:456216"/>
        <dbReference type="EC" id="2.7.11.1"/>
    </reaction>
</comment>
<feature type="compositionally biased region" description="Basic and acidic residues" evidence="9">
    <location>
        <begin position="112"/>
        <end position="124"/>
    </location>
</feature>
<dbReference type="PANTHER" id="PTHR44899">
    <property type="entry name" value="CAMK FAMILY PROTEIN KINASE"/>
    <property type="match status" value="1"/>
</dbReference>
<dbReference type="PROSITE" id="PS50011">
    <property type="entry name" value="PROTEIN_KINASE_DOM"/>
    <property type="match status" value="1"/>
</dbReference>
<dbReference type="Gene3D" id="1.10.510.10">
    <property type="entry name" value="Transferase(Phosphotransferase) domain 1"/>
    <property type="match status" value="1"/>
</dbReference>
<dbReference type="Proteomes" id="UP001174909">
    <property type="component" value="Unassembled WGS sequence"/>
</dbReference>
<name>A0AA35TJ84_GEOBA</name>
<comment type="caution">
    <text evidence="11">The sequence shown here is derived from an EMBL/GenBank/DDBJ whole genome shotgun (WGS) entry which is preliminary data.</text>
</comment>
<evidence type="ECO:0000313" key="12">
    <source>
        <dbReference type="Proteomes" id="UP001174909"/>
    </source>
</evidence>
<evidence type="ECO:0000256" key="8">
    <source>
        <dbReference type="ARBA" id="ARBA00048679"/>
    </source>
</evidence>
<dbReference type="AlphaFoldDB" id="A0AA35TJ84"/>
<keyword evidence="6" id="KW-0067">ATP-binding</keyword>
<dbReference type="InterPro" id="IPR000719">
    <property type="entry name" value="Prot_kinase_dom"/>
</dbReference>
<reference evidence="11" key="1">
    <citation type="submission" date="2023-03" db="EMBL/GenBank/DDBJ databases">
        <authorList>
            <person name="Steffen K."/>
            <person name="Cardenas P."/>
        </authorList>
    </citation>
    <scope>NUCLEOTIDE SEQUENCE</scope>
</reference>
<evidence type="ECO:0000256" key="2">
    <source>
        <dbReference type="ARBA" id="ARBA00022527"/>
    </source>
</evidence>
<feature type="region of interest" description="Disordered" evidence="9">
    <location>
        <begin position="103"/>
        <end position="124"/>
    </location>
</feature>
<protein>
    <recommendedName>
        <fullName evidence="1">non-specific serine/threonine protein kinase</fullName>
        <ecNumber evidence="1">2.7.11.1</ecNumber>
    </recommendedName>
</protein>
<keyword evidence="2" id="KW-0723">Serine/threonine-protein kinase</keyword>
<evidence type="ECO:0000256" key="1">
    <source>
        <dbReference type="ARBA" id="ARBA00012513"/>
    </source>
</evidence>
<comment type="catalytic activity">
    <reaction evidence="8">
        <text>L-seryl-[protein] + ATP = O-phospho-L-seryl-[protein] + ADP + H(+)</text>
        <dbReference type="Rhea" id="RHEA:17989"/>
        <dbReference type="Rhea" id="RHEA-COMP:9863"/>
        <dbReference type="Rhea" id="RHEA-COMP:11604"/>
        <dbReference type="ChEBI" id="CHEBI:15378"/>
        <dbReference type="ChEBI" id="CHEBI:29999"/>
        <dbReference type="ChEBI" id="CHEBI:30616"/>
        <dbReference type="ChEBI" id="CHEBI:83421"/>
        <dbReference type="ChEBI" id="CHEBI:456216"/>
        <dbReference type="EC" id="2.7.11.1"/>
    </reaction>
</comment>
<dbReference type="Pfam" id="PF00069">
    <property type="entry name" value="Pkinase"/>
    <property type="match status" value="1"/>
</dbReference>
<keyword evidence="5 11" id="KW-0418">Kinase</keyword>
<dbReference type="GO" id="GO:0005524">
    <property type="term" value="F:ATP binding"/>
    <property type="evidence" value="ECO:0007669"/>
    <property type="project" value="UniProtKB-KW"/>
</dbReference>
<gene>
    <name evidence="11" type="ORF">GBAR_LOCUS26775</name>
</gene>
<evidence type="ECO:0000256" key="3">
    <source>
        <dbReference type="ARBA" id="ARBA00022679"/>
    </source>
</evidence>
<evidence type="ECO:0000256" key="9">
    <source>
        <dbReference type="SAM" id="MobiDB-lite"/>
    </source>
</evidence>
<dbReference type="SUPFAM" id="SSF56112">
    <property type="entry name" value="Protein kinase-like (PK-like)"/>
    <property type="match status" value="1"/>
</dbReference>
<proteinExistence type="predicted"/>
<dbReference type="EC" id="2.7.11.1" evidence="1"/>
<dbReference type="GO" id="GO:0004674">
    <property type="term" value="F:protein serine/threonine kinase activity"/>
    <property type="evidence" value="ECO:0007669"/>
    <property type="project" value="UniProtKB-KW"/>
</dbReference>
<keyword evidence="3" id="KW-0808">Transferase</keyword>
<evidence type="ECO:0000259" key="10">
    <source>
        <dbReference type="PROSITE" id="PS50011"/>
    </source>
</evidence>
<keyword evidence="12" id="KW-1185">Reference proteome</keyword>
<dbReference type="EMBL" id="CASHTH010003734">
    <property type="protein sequence ID" value="CAI8048571.1"/>
    <property type="molecule type" value="Genomic_DNA"/>
</dbReference>
<evidence type="ECO:0000313" key="11">
    <source>
        <dbReference type="EMBL" id="CAI8048571.1"/>
    </source>
</evidence>
<evidence type="ECO:0000256" key="4">
    <source>
        <dbReference type="ARBA" id="ARBA00022741"/>
    </source>
</evidence>
<evidence type="ECO:0000256" key="7">
    <source>
        <dbReference type="ARBA" id="ARBA00047899"/>
    </source>
</evidence>
<organism evidence="11 12">
    <name type="scientific">Geodia barretti</name>
    <name type="common">Barrett's horny sponge</name>
    <dbReference type="NCBI Taxonomy" id="519541"/>
    <lineage>
        <taxon>Eukaryota</taxon>
        <taxon>Metazoa</taxon>
        <taxon>Porifera</taxon>
        <taxon>Demospongiae</taxon>
        <taxon>Heteroscleromorpha</taxon>
        <taxon>Tetractinellida</taxon>
        <taxon>Astrophorina</taxon>
        <taxon>Geodiidae</taxon>
        <taxon>Geodia</taxon>
    </lineage>
</organism>